<keyword evidence="4" id="KW-1185">Reference proteome</keyword>
<dbReference type="InterPro" id="IPR017868">
    <property type="entry name" value="Filamin/ABP280_repeat-like"/>
</dbReference>
<dbReference type="EMBL" id="FZQP02002824">
    <property type="protein sequence ID" value="VVC96654.1"/>
    <property type="molecule type" value="Genomic_DNA"/>
</dbReference>
<feature type="region of interest" description="Disordered" evidence="2">
    <location>
        <begin position="1528"/>
        <end position="1558"/>
    </location>
</feature>
<dbReference type="Gene3D" id="2.60.40.10">
    <property type="entry name" value="Immunoglobulins"/>
    <property type="match status" value="1"/>
</dbReference>
<evidence type="ECO:0000313" key="3">
    <source>
        <dbReference type="EMBL" id="VVC96654.1"/>
    </source>
</evidence>
<name>A0A5E4QG33_9NEOP</name>
<dbReference type="InterPro" id="IPR036872">
    <property type="entry name" value="CH_dom_sf"/>
</dbReference>
<sequence length="1712" mass="196118">MSDRIEKLYREYDKNVHPDDYPRSVGLFTIPEYPELEAEEGMWSTVLDVVITSLRYLAPATILTIFWGQQSFFFKILKYIDSTFRALIFSSEEQKQAVIQWLSEAGNVRVGDLDTVWRHGWILCGLLDGALPGACAGHPPIKLTLEHAQDIADHYLGVQPMFTKQELESNDVLSKHQEWKLTNYLDKIRLAMAKLTPPTVPKPVSTNTTTAAANLTYEYVARGSGLTAAHIKHKTYFKIYPTAQQSLDPGEVEIFIKGPKNIFGTATVSPILGKAQLIRQTLLGLQSKSNNYTENVLPITQGTAYLRSYGKNDMKKTYYIPKTKYDIEIETERHSDHVRIGYIVPIEGKYEVTITSRGQNIVGSPFNVTASTNIIKTLERDSFSLEDGEEIDIVDIKSDRKAILRIVDFVTEKMLLKENGSLETITDDDAKKLLESNTTFVDSSPNEDKIKINCDFVTQNISNADKTEAKKFYDIARKILTMNRVCNIIRKDIKNEDIEMINTKENPKAIPDVVNSTIYDHNPIYYTNRDKIIIPENISVSLFTERPKTKESHADNLKNINYENVSKCNENVYIPDDDDTISIDTQSTNNPFTLDVYESSYKIEKSFGSFITNEYETNNSQNEVSQSFRNPLTVSESTEIRLLYETSKNSNVHFDGFDKINIDSQSNNIKHTRATNPFISVLENESYKEKERLTDFIIGAPVSLPPLVGLNQSEKDILSLSFEKSRNIKSLHDLYCVREKDASSFLSTQDSFDHKEDFLAVSPFHSLGSDTYNFLSQGNLQRSRDMSPKELWDSAYVSIDENSSNPDNNNNSSNRSVSETSLRNISSFINDDNSSESIEEYDDFTTVDESRCNKLEFKRQVFTPIIEENEKIVSSSMKDTIDQKELEEVSKAFGELNEIYDDIFSNNDDSSSSISVNTIPHKSEMDYITENNKISVDSASEVKTDMKRHKRQNEGAISEVQIIDTESVSASQYLHAEENEMSEIRKSKENTQFGDQVQSNIVLEKKKYWDEKIRQIEAKRLEESKVQLKRRRSYSKHLKYNDSLNKRKGKQMVKNFLTLENERDEKIEKQPCLGNDVKRVENWTSLWDTHFEIQDQDKSCQNHIKDSKHADRTTVSTPVNIDIVDIETDTTPRNELSEEVFKAFETCPKRFFGTSRKHIISKIENFLGKSYSENKPISEPQQFNNGSGLVSSRISLFHKYSNSTELTSTKNNKTQNKILTKNYIENNIKRDVCDRRQKQDKEDLENCGTEPEIQVNIDNKNDFSRQSECFEKSSMSNENAMILLENSNEIVLRLQENTNTEMEEKTRGKEWIDDSNKLNKCTEPIIYNLKQTNDNNSFSKSELDIFSRTSDTNDDEKFHKYKSVEELPKINVKNFILLYEDVSRVTKPLRNTTNRKFTYSSSSIPGTPSKSQQTTCFNSNSLPVSGQYNLTMNESLLNLPTRCCSVDSALVHEEDKKYSSLSDIELEIIEKKSENGEGMRSTSTKPDDINQDGYKDRFKMAKQYFQSLEELRDVRKIKECKIVVNTSSTESLEGTEASNSKRAKGKKAKLKSHSMPSSEISRIWQEMQQNHAEGPDSKKLMKISEKFNVDDLFEDVMEGRLSRQGSLRGIPHKKAVLEAFKSMENINSNNKLNSYEMTMSQLTDFAKEYKVKNAQTYLSEYPYLPTTDPSKYQSRLDANASGLISYTELLKTKPRRNSVPDLRINTTFTESL</sequence>
<reference evidence="3 4" key="1">
    <citation type="submission" date="2017-07" db="EMBL/GenBank/DDBJ databases">
        <authorList>
            <person name="Talla V."/>
            <person name="Backstrom N."/>
        </authorList>
    </citation>
    <scope>NUCLEOTIDE SEQUENCE [LARGE SCALE GENOMIC DNA]</scope>
</reference>
<evidence type="ECO:0000256" key="1">
    <source>
        <dbReference type="PROSITE-ProRule" id="PRU00087"/>
    </source>
</evidence>
<dbReference type="PROSITE" id="PS50194">
    <property type="entry name" value="FILAMIN_REPEAT"/>
    <property type="match status" value="1"/>
</dbReference>
<dbReference type="SUPFAM" id="SSF81296">
    <property type="entry name" value="E set domains"/>
    <property type="match status" value="1"/>
</dbReference>
<feature type="compositionally biased region" description="Basic residues" evidence="2">
    <location>
        <begin position="1541"/>
        <end position="1552"/>
    </location>
</feature>
<dbReference type="Proteomes" id="UP000324832">
    <property type="component" value="Unassembled WGS sequence"/>
</dbReference>
<feature type="repeat" description="Filamin" evidence="1">
    <location>
        <begin position="211"/>
        <end position="370"/>
    </location>
</feature>
<proteinExistence type="predicted"/>
<protein>
    <submittedName>
        <fullName evidence="3">Uncharacterized protein</fullName>
    </submittedName>
</protein>
<evidence type="ECO:0000313" key="4">
    <source>
        <dbReference type="Proteomes" id="UP000324832"/>
    </source>
</evidence>
<gene>
    <name evidence="3" type="ORF">LSINAPIS_LOCUS8105</name>
</gene>
<evidence type="ECO:0000256" key="2">
    <source>
        <dbReference type="SAM" id="MobiDB-lite"/>
    </source>
</evidence>
<organism evidence="3 4">
    <name type="scientific">Leptidea sinapis</name>
    <dbReference type="NCBI Taxonomy" id="189913"/>
    <lineage>
        <taxon>Eukaryota</taxon>
        <taxon>Metazoa</taxon>
        <taxon>Ecdysozoa</taxon>
        <taxon>Arthropoda</taxon>
        <taxon>Hexapoda</taxon>
        <taxon>Insecta</taxon>
        <taxon>Pterygota</taxon>
        <taxon>Neoptera</taxon>
        <taxon>Endopterygota</taxon>
        <taxon>Lepidoptera</taxon>
        <taxon>Glossata</taxon>
        <taxon>Ditrysia</taxon>
        <taxon>Papilionoidea</taxon>
        <taxon>Pieridae</taxon>
        <taxon>Dismorphiinae</taxon>
        <taxon>Leptidea</taxon>
    </lineage>
</organism>
<dbReference type="InterPro" id="IPR014756">
    <property type="entry name" value="Ig_E-set"/>
</dbReference>
<dbReference type="SUPFAM" id="SSF47576">
    <property type="entry name" value="Calponin-homology domain, CH-domain"/>
    <property type="match status" value="1"/>
</dbReference>
<dbReference type="InterPro" id="IPR013783">
    <property type="entry name" value="Ig-like_fold"/>
</dbReference>
<accession>A0A5E4QG33</accession>